<dbReference type="GO" id="GO:0042147">
    <property type="term" value="P:retrograde transport, endosome to Golgi"/>
    <property type="evidence" value="ECO:0007669"/>
    <property type="project" value="TreeGrafter"/>
</dbReference>
<evidence type="ECO:0008006" key="3">
    <source>
        <dbReference type="Google" id="ProtNLM"/>
    </source>
</evidence>
<dbReference type="GO" id="GO:0006886">
    <property type="term" value="P:intracellular protein transport"/>
    <property type="evidence" value="ECO:0007669"/>
    <property type="project" value="InterPro"/>
</dbReference>
<dbReference type="PANTHER" id="PTHR22746">
    <property type="entry name" value="RAB6A-GEF COMPLEX PARTNER PROTEIN 1"/>
    <property type="match status" value="1"/>
</dbReference>
<dbReference type="InterPro" id="IPR040096">
    <property type="entry name" value="Ric1"/>
</dbReference>
<keyword evidence="2" id="KW-1185">Reference proteome</keyword>
<organism evidence="1 2">
    <name type="scientific">Cryptosporidium andersoni</name>
    <dbReference type="NCBI Taxonomy" id="117008"/>
    <lineage>
        <taxon>Eukaryota</taxon>
        <taxon>Sar</taxon>
        <taxon>Alveolata</taxon>
        <taxon>Apicomplexa</taxon>
        <taxon>Conoidasida</taxon>
        <taxon>Coccidia</taxon>
        <taxon>Eucoccidiorida</taxon>
        <taxon>Eimeriorina</taxon>
        <taxon>Cryptosporidiidae</taxon>
        <taxon>Cryptosporidium</taxon>
    </lineage>
</organism>
<proteinExistence type="predicted"/>
<dbReference type="Proteomes" id="UP000186804">
    <property type="component" value="Unassembled WGS sequence"/>
</dbReference>
<dbReference type="OrthoDB" id="67540at2759"/>
<dbReference type="PANTHER" id="PTHR22746:SF10">
    <property type="entry name" value="GUANINE NUCLEOTIDE EXCHANGE FACTOR SUBUNIT RIC1"/>
    <property type="match status" value="1"/>
</dbReference>
<dbReference type="VEuPathDB" id="CryptoDB:cand_009470"/>
<dbReference type="RefSeq" id="XP_067069208.1">
    <property type="nucleotide sequence ID" value="XM_067211187.1"/>
</dbReference>
<sequence length="1726" mass="200277">MFLGTDCCSTRTYNNFVNNKILTCSISPCENYLALVTTLDVVIVSNRRYRVLLCRSTLRNSETKIDGGDSYTCRFHSDIAYWTSDSKYIFIKSTDNSFIFVYEFYRESPISINTCLNQTNEVLLYKSSSEPFLYIAEEIEDGIFNLPEAVALEDIADNIREDLITFQLICEYGTAIENIKAEVDDTNIETEFNSNFGTSHAYIRLNFMVKTPILYGQFIIISNNGENKLFITSKDFPIIWTMDIHCKNEALVLNTVYLTNLIASYNSHENLVLLPALNNLFDISGTMESVVIPIYAPLTVSDSLSDHLKLCGSLCTEDKKTGEGSYTISTYFSQNSYDYIKPFDLSIQDIVYELLSLDGNINTADIFGLIQLLNMINMRSFYNGNTDISCSCNIENLRFDPLFNFLGIILNPWKSLLIFTWDRPLLFGIGLQNKNVKNSIILSPIGFILKYKSVVNFEFCGKYNRIAIITDCDDTITNFSSSSLGDVIEGCNKNHSLKDYFIEIYSISRRTVTKSNIKNKDNIEAECKSYRYNLVQCIFSLRLSSLFSNTTTLYNPWISCSRNCDFFMICTESHGVLFLNILTGKIVCKPYIIDKKKSEDFQLCTVQFSAIISSDLSLLIQLKKDMSSLNMDNYVNDTNYDEENSNFQLQLLEIPFYRMINYTGSLANLDEVFNFQQQSCENAVLLGIDNLGVLQPCSRTMESGNQINYCDSFIIELTIQKIPLPPSIYTCHNWPFSQASLNKSGNFIALSGYRGIAIYDLSDSRWRLFADISHELLLTKPNLPMGWLNEWVIFLCVRSDLLLETFYNVIANSDNSCNISLDETYRLYERYIEIIKESLRKQDNQVLDTINIQTSIVFFDVRNSLNIRNIIGIIPFCSCTPLIVVQNNGSNIESFFVYTQDFILTSYQDDKVDSSSPPIHLYWMIDLSEIWIEHPKQITLISENQFETIFLVLHEDSNLYKITVYHNKIELLLNKKAKFNIECLNHVIDNLQTNFSMESALNDVINFGFISFNTNSIHNKYIKHILNKEEFSKIDYSKDKIKNKLNQNIVKQNENNEYDNEDYPYFQLNQSEIVEIKDLDYTIDYTKSVNPSFNGLSQNQQEDSHNIEIWDLFHNQHIIEQIKIAYQGNDNKFGTSEPIPPIWDSIDLIMEGIIWYQTCSQQIFMMPTSFNNSSEQNTVDNGTVLKYKFYPIQVCSFQMSLDFVYTLNMIPALGSTFSIVNYSSPDNLNSHQIVCVFNSYIPTLIQEIFLNNGELAENYITRFLVPIIRYSYNYPNEFITSLIKGIFERIIRILLVGSVKDYYIILENVIDKVIELNYKSYIESFNKQEFLDFVLIYGPTVNLTDEQNLLKYIFDICLRTSWYTNKLEKLINIFRKLFFCTEFFPKNYISSMWSNIIILCIRRANSLIAPSVIFPLIQSNPIDMYLKCIQIKDYESASLYLTLIQSFVGPWIVRRKYTLYIIENMFELDLSSQVSKYYHLCCQLINFIFTIFKSPVPNINTPLSEQDYSSFQLIENLMEYSEIYTIHNTNINSPNLLGLCTSIDQIIAKHIFKKLTLLEWSDLIIMSQILKINLKEWIHFSISQYSHYLSSLWLRDFSLTQDQLPYSSEFTNLIICIKCQFHLFNVEENQFYLYEDFPQDDHELNSPIIQGIKIFDQSDKDYFQLISGSIDISKQFFKIVLKPFFNIFLTLSMPIQALAIAYACNDYYSVKKVILDFPNIKLPYKY</sequence>
<evidence type="ECO:0000313" key="1">
    <source>
        <dbReference type="EMBL" id="OII77362.1"/>
    </source>
</evidence>
<gene>
    <name evidence="1" type="ORF">cand_009470</name>
</gene>
<name>A0A1J4MSZ3_9CRYT</name>
<dbReference type="GO" id="GO:0005829">
    <property type="term" value="C:cytosol"/>
    <property type="evidence" value="ECO:0007669"/>
    <property type="project" value="TreeGrafter"/>
</dbReference>
<accession>A0A1J4MSZ3</accession>
<evidence type="ECO:0000313" key="2">
    <source>
        <dbReference type="Proteomes" id="UP000186804"/>
    </source>
</evidence>
<reference evidence="1 2" key="1">
    <citation type="submission" date="2016-10" db="EMBL/GenBank/DDBJ databases">
        <title>Reductive evolution of mitochondrial metabolism and differential evolution of invasion-related proteins in Cryptosporidium.</title>
        <authorList>
            <person name="Liu S."/>
            <person name="Roellig D.M."/>
            <person name="Guo Y."/>
            <person name="Li N."/>
            <person name="Frace M.A."/>
            <person name="Tang K."/>
            <person name="Zhang L."/>
            <person name="Feng Y."/>
            <person name="Xiao L."/>
        </authorList>
    </citation>
    <scope>NUCLEOTIDE SEQUENCE [LARGE SCALE GENOMIC DNA]</scope>
    <source>
        <strain evidence="1">30847</strain>
    </source>
</reference>
<dbReference type="GO" id="GO:0034066">
    <property type="term" value="C:Ric1-Rgp1 guanyl-nucleotide exchange factor complex"/>
    <property type="evidence" value="ECO:0007669"/>
    <property type="project" value="InterPro"/>
</dbReference>
<comment type="caution">
    <text evidence="1">The sequence shown here is derived from an EMBL/GenBank/DDBJ whole genome shotgun (WGS) entry which is preliminary data.</text>
</comment>
<dbReference type="GeneID" id="92365132"/>
<protein>
    <recommendedName>
        <fullName evidence="3">Ribosome control protein 1 domain-containing protein</fullName>
    </recommendedName>
</protein>
<dbReference type="EMBL" id="LRBS01000038">
    <property type="protein sequence ID" value="OII77362.1"/>
    <property type="molecule type" value="Genomic_DNA"/>
</dbReference>
<dbReference type="GO" id="GO:0000139">
    <property type="term" value="C:Golgi membrane"/>
    <property type="evidence" value="ECO:0007669"/>
    <property type="project" value="TreeGrafter"/>
</dbReference>